<proteinExistence type="predicted"/>
<comment type="caution">
    <text evidence="1">The sequence shown here is derived from an EMBL/GenBank/DDBJ whole genome shotgun (WGS) entry which is preliminary data.</text>
</comment>
<protein>
    <submittedName>
        <fullName evidence="1">Uncharacterized protein</fullName>
    </submittedName>
</protein>
<reference evidence="1 2" key="3">
    <citation type="submission" date="2019-11" db="EMBL/GenBank/DDBJ databases">
        <title>A de novo genome assembly of a pear dwarfing rootstock.</title>
        <authorList>
            <person name="Wang F."/>
            <person name="Wang J."/>
            <person name="Li S."/>
            <person name="Zhang Y."/>
            <person name="Fang M."/>
            <person name="Ma L."/>
            <person name="Zhao Y."/>
            <person name="Jiang S."/>
        </authorList>
    </citation>
    <scope>NUCLEOTIDE SEQUENCE [LARGE SCALE GENOMIC DNA]</scope>
    <source>
        <strain evidence="1">S2</strain>
        <tissue evidence="1">Leaf</tissue>
    </source>
</reference>
<dbReference type="EMBL" id="SMOL01000768">
    <property type="protein sequence ID" value="KAB2598595.1"/>
    <property type="molecule type" value="Genomic_DNA"/>
</dbReference>
<dbReference type="AlphaFoldDB" id="A0A5N5F6G9"/>
<evidence type="ECO:0000313" key="1">
    <source>
        <dbReference type="EMBL" id="KAB2598595.1"/>
    </source>
</evidence>
<gene>
    <name evidence="1" type="ORF">D8674_001515</name>
</gene>
<dbReference type="Proteomes" id="UP000327157">
    <property type="component" value="Chromosome 1"/>
</dbReference>
<sequence>MRRSSGEGNSSHGLPDPRRVLRRKRRVSVVLVFSESPNYLRVGSDLLLHFFCFRFVIAASLGVDRDGVVSDLVVVVFGVDGRDWLVELGDGGCIVVVVDVG</sequence>
<organism evidence="1 2">
    <name type="scientific">Pyrus ussuriensis x Pyrus communis</name>
    <dbReference type="NCBI Taxonomy" id="2448454"/>
    <lineage>
        <taxon>Eukaryota</taxon>
        <taxon>Viridiplantae</taxon>
        <taxon>Streptophyta</taxon>
        <taxon>Embryophyta</taxon>
        <taxon>Tracheophyta</taxon>
        <taxon>Spermatophyta</taxon>
        <taxon>Magnoliopsida</taxon>
        <taxon>eudicotyledons</taxon>
        <taxon>Gunneridae</taxon>
        <taxon>Pentapetalae</taxon>
        <taxon>rosids</taxon>
        <taxon>fabids</taxon>
        <taxon>Rosales</taxon>
        <taxon>Rosaceae</taxon>
        <taxon>Amygdaloideae</taxon>
        <taxon>Maleae</taxon>
        <taxon>Pyrus</taxon>
    </lineage>
</organism>
<accession>A0A5N5F6G9</accession>
<reference evidence="2" key="2">
    <citation type="submission" date="2019-10" db="EMBL/GenBank/DDBJ databases">
        <title>A de novo genome assembly of a pear dwarfing rootstock.</title>
        <authorList>
            <person name="Wang F."/>
            <person name="Wang J."/>
            <person name="Li S."/>
            <person name="Zhang Y."/>
            <person name="Fang M."/>
            <person name="Ma L."/>
            <person name="Zhao Y."/>
            <person name="Jiang S."/>
        </authorList>
    </citation>
    <scope>NUCLEOTIDE SEQUENCE [LARGE SCALE GENOMIC DNA]</scope>
</reference>
<evidence type="ECO:0000313" key="2">
    <source>
        <dbReference type="Proteomes" id="UP000327157"/>
    </source>
</evidence>
<reference evidence="1 2" key="1">
    <citation type="submission" date="2019-09" db="EMBL/GenBank/DDBJ databases">
        <authorList>
            <person name="Ou C."/>
        </authorList>
    </citation>
    <scope>NUCLEOTIDE SEQUENCE [LARGE SCALE GENOMIC DNA]</scope>
    <source>
        <strain evidence="1">S2</strain>
        <tissue evidence="1">Leaf</tissue>
    </source>
</reference>
<name>A0A5N5F6G9_9ROSA</name>
<keyword evidence="2" id="KW-1185">Reference proteome</keyword>